<proteinExistence type="predicted"/>
<dbReference type="EMBL" id="AP019531">
    <property type="protein sequence ID" value="BBI91922.1"/>
    <property type="molecule type" value="Genomic_DNA"/>
</dbReference>
<dbReference type="Proteomes" id="UP000324392">
    <property type="component" value="Chromosome"/>
</dbReference>
<name>A0A455VFZ1_9GAMM</name>
<gene>
    <name evidence="2" type="ORF">SSYIS1_13770</name>
</gene>
<feature type="transmembrane region" description="Helical" evidence="1">
    <location>
        <begin position="39"/>
        <end position="63"/>
    </location>
</feature>
<keyword evidence="1" id="KW-0812">Transmembrane</keyword>
<evidence type="ECO:0000256" key="1">
    <source>
        <dbReference type="SAM" id="Phobius"/>
    </source>
</evidence>
<dbReference type="AlphaFoldDB" id="A0A455VFZ1"/>
<feature type="transmembrane region" description="Helical" evidence="1">
    <location>
        <begin position="83"/>
        <end position="101"/>
    </location>
</feature>
<organism evidence="2 3">
    <name type="scientific">Serratia symbiotica</name>
    <dbReference type="NCBI Taxonomy" id="138074"/>
    <lineage>
        <taxon>Bacteria</taxon>
        <taxon>Pseudomonadati</taxon>
        <taxon>Pseudomonadota</taxon>
        <taxon>Gammaproteobacteria</taxon>
        <taxon>Enterobacterales</taxon>
        <taxon>Yersiniaceae</taxon>
        <taxon>Serratia</taxon>
    </lineage>
</organism>
<protein>
    <submittedName>
        <fullName evidence="2">Uncharacterized protein</fullName>
    </submittedName>
</protein>
<sequence length="120" mass="13639">MRLSSKSIYDRAITFRKSFIFAVIAELLNFTFRAIIFRPLLIICCILLVLLTAIPVAVFISPSFTEPTAMAGVVRVAHLIPHMWPWLFMTGLMFELVSILYRLTGWPWQENTCGESGSGR</sequence>
<reference evidence="2 3" key="1">
    <citation type="submission" date="2019-03" db="EMBL/GenBank/DDBJ databases">
        <title>The genome sequence of Candidatus Serratia symbiotica strain IS.</title>
        <authorList>
            <person name="Nikoh N."/>
            <person name="Koga R."/>
            <person name="Oshima K."/>
            <person name="Hattori M."/>
            <person name="Fukatsu T."/>
        </authorList>
    </citation>
    <scope>NUCLEOTIDE SEQUENCE [LARGE SCALE GENOMIC DNA]</scope>
    <source>
        <strain evidence="2 3">IS</strain>
    </source>
</reference>
<keyword evidence="1" id="KW-0472">Membrane</keyword>
<evidence type="ECO:0000313" key="2">
    <source>
        <dbReference type="EMBL" id="BBI91922.1"/>
    </source>
</evidence>
<evidence type="ECO:0000313" key="3">
    <source>
        <dbReference type="Proteomes" id="UP000324392"/>
    </source>
</evidence>
<keyword evidence="1" id="KW-1133">Transmembrane helix</keyword>
<accession>A0A455VFZ1</accession>
<dbReference type="RefSeq" id="WP_006709402.1">
    <property type="nucleotide sequence ID" value="NZ_AP019531.1"/>
</dbReference>